<dbReference type="Proteomes" id="UP000029914">
    <property type="component" value="Chromosome"/>
</dbReference>
<keyword evidence="2" id="KW-1185">Reference proteome</keyword>
<dbReference type="EMBL" id="CP006764">
    <property type="protein sequence ID" value="AIT59927.1"/>
    <property type="molecule type" value="Genomic_DNA"/>
</dbReference>
<gene>
    <name evidence="1" type="ORF">CDOO_00250</name>
</gene>
<evidence type="ECO:0008006" key="3">
    <source>
        <dbReference type="Google" id="ProtNLM"/>
    </source>
</evidence>
<sequence>MPHTTFDNTVKQMLEDLFGMSSGYVMDFSNASFASFVEQWIGVDPYDRYQGSKAAILRQIWTNEPSGVIAQLNLDLVEHWQIIARRDGRTPTAYEQEAIDTAASVFQSASVPVLSEEDVAFLNKDLGSLNLDALPSELTAGKVIADRMGEIDRALEADAPLAVIFLVGSTVEGLLSELAMSHGTEFLASPASPTIKGRTKPLDQWRLSELIAVARERGVLSEDVARHADQVRSFRNYIHPRQQLKEGFVPRIETARIAQQVLKGVLADLERLNTNPTS</sequence>
<protein>
    <recommendedName>
        <fullName evidence="3">DUF4145 domain-containing protein</fullName>
    </recommendedName>
</protein>
<evidence type="ECO:0000313" key="2">
    <source>
        <dbReference type="Proteomes" id="UP000029914"/>
    </source>
</evidence>
<reference evidence="1 2" key="1">
    <citation type="submission" date="2013-09" db="EMBL/GenBank/DDBJ databases">
        <title>Complete genome sequence of Corynebacterium doosanense CAU 212(T) (=DSM 45436(T)), isolated from activated sludge.</title>
        <authorList>
            <person name="Schaffert L."/>
            <person name="Albersmeier A."/>
            <person name="Kalinowski J."/>
            <person name="Ruckert C."/>
        </authorList>
    </citation>
    <scope>NUCLEOTIDE SEQUENCE [LARGE SCALE GENOMIC DNA]</scope>
    <source>
        <strain evidence="1 2">CAU 212</strain>
    </source>
</reference>
<dbReference type="KEGG" id="cdo:CDOO_00250"/>
<dbReference type="STRING" id="558173.CDOO_00250"/>
<name>A0A097ICR8_9CORY</name>
<proteinExistence type="predicted"/>
<evidence type="ECO:0000313" key="1">
    <source>
        <dbReference type="EMBL" id="AIT59927.1"/>
    </source>
</evidence>
<accession>A0A097ICR8</accession>
<dbReference type="HOGENOM" id="CLU_084997_0_0_11"/>
<dbReference type="RefSeq" id="WP_018022329.1">
    <property type="nucleotide sequence ID" value="NZ_AQUX01000007.1"/>
</dbReference>
<organism evidence="1 2">
    <name type="scientific">Corynebacterium doosanense CAU 212 = DSM 45436</name>
    <dbReference type="NCBI Taxonomy" id="558173"/>
    <lineage>
        <taxon>Bacteria</taxon>
        <taxon>Bacillati</taxon>
        <taxon>Actinomycetota</taxon>
        <taxon>Actinomycetes</taxon>
        <taxon>Mycobacteriales</taxon>
        <taxon>Corynebacteriaceae</taxon>
        <taxon>Corynebacterium</taxon>
    </lineage>
</organism>
<dbReference type="OrthoDB" id="1395176at2"/>
<dbReference type="AlphaFoldDB" id="A0A097ICR8"/>